<comment type="similarity">
    <text evidence="1">Belongs to the Di19 family.</text>
</comment>
<keyword evidence="3" id="KW-1133">Transmembrane helix</keyword>
<feature type="compositionally biased region" description="Pro residues" evidence="2">
    <location>
        <begin position="259"/>
        <end position="269"/>
    </location>
</feature>
<sequence length="317" mass="35914">MDFDFRSPFHSVKHLSAVQAARLHADNYSVIHYTDVDNDSRYDFQCPFCDFEIEVPVLCSNLEEEHCSSLKNVVCPVCEENIGKDAIMQFTHSNSRKWAWKPEKSNIWSSNSAMLGKKLATRGNKQESITDPLLSPFICNVPIPNSDKFHPDESSRSSNKDIDIPEAKRSGTGAPDMGDEQDQQERRLRAAFVQQLVFSTIFKLTISESVWLAIVILITPYSKKRGLRAGYKRPKIRDSHEPSREGLVSKIPAIKTNQDPPPPISPSPSPKYSRDPVLSVPIYFSTLTTFPIPFVPLNTNKFHNSRQAEIYGILLKY</sequence>
<dbReference type="InterPro" id="IPR008598">
    <property type="entry name" value="Di19_Zn-bd"/>
</dbReference>
<protein>
    <submittedName>
        <fullName evidence="6">Uncharacterized protein</fullName>
    </submittedName>
</protein>
<feature type="domain" description="Di19 C-terminal" evidence="5">
    <location>
        <begin position="123"/>
        <end position="201"/>
    </location>
</feature>
<keyword evidence="3" id="KW-0812">Transmembrane</keyword>
<dbReference type="Proteomes" id="UP001386955">
    <property type="component" value="Unassembled WGS sequence"/>
</dbReference>
<accession>A0AAN9XEH1</accession>
<feature type="compositionally biased region" description="Basic and acidic residues" evidence="2">
    <location>
        <begin position="147"/>
        <end position="169"/>
    </location>
</feature>
<proteinExistence type="inferred from homology"/>
<evidence type="ECO:0000313" key="6">
    <source>
        <dbReference type="EMBL" id="KAK7389131.1"/>
    </source>
</evidence>
<keyword evidence="3" id="KW-0472">Membrane</keyword>
<dbReference type="Pfam" id="PF14571">
    <property type="entry name" value="Di19_C"/>
    <property type="match status" value="1"/>
</dbReference>
<dbReference type="PANTHER" id="PTHR31875:SF24">
    <property type="entry name" value="PROTEIN DEHYDRATION-INDUCED 19 HOMOLOG 5"/>
    <property type="match status" value="1"/>
</dbReference>
<feature type="transmembrane region" description="Helical" evidence="3">
    <location>
        <begin position="196"/>
        <end position="218"/>
    </location>
</feature>
<gene>
    <name evidence="6" type="ORF">VNO78_23963</name>
</gene>
<organism evidence="6 7">
    <name type="scientific">Psophocarpus tetragonolobus</name>
    <name type="common">Winged bean</name>
    <name type="synonym">Dolichos tetragonolobus</name>
    <dbReference type="NCBI Taxonomy" id="3891"/>
    <lineage>
        <taxon>Eukaryota</taxon>
        <taxon>Viridiplantae</taxon>
        <taxon>Streptophyta</taxon>
        <taxon>Embryophyta</taxon>
        <taxon>Tracheophyta</taxon>
        <taxon>Spermatophyta</taxon>
        <taxon>Magnoliopsida</taxon>
        <taxon>eudicotyledons</taxon>
        <taxon>Gunneridae</taxon>
        <taxon>Pentapetalae</taxon>
        <taxon>rosids</taxon>
        <taxon>fabids</taxon>
        <taxon>Fabales</taxon>
        <taxon>Fabaceae</taxon>
        <taxon>Papilionoideae</taxon>
        <taxon>50 kb inversion clade</taxon>
        <taxon>NPAAA clade</taxon>
        <taxon>indigoferoid/millettioid clade</taxon>
        <taxon>Phaseoleae</taxon>
        <taxon>Psophocarpus</taxon>
    </lineage>
</organism>
<dbReference type="InterPro" id="IPR033347">
    <property type="entry name" value="Di19"/>
</dbReference>
<evidence type="ECO:0000259" key="5">
    <source>
        <dbReference type="Pfam" id="PF14571"/>
    </source>
</evidence>
<feature type="domain" description="Di19 zinc-binding" evidence="4">
    <location>
        <begin position="43"/>
        <end position="92"/>
    </location>
</feature>
<dbReference type="Pfam" id="PF05605">
    <property type="entry name" value="zf-Di19"/>
    <property type="match status" value="1"/>
</dbReference>
<dbReference type="EMBL" id="JAYMYS010000006">
    <property type="protein sequence ID" value="KAK7389131.1"/>
    <property type="molecule type" value="Genomic_DNA"/>
</dbReference>
<dbReference type="AlphaFoldDB" id="A0AAN9XEH1"/>
<evidence type="ECO:0000313" key="7">
    <source>
        <dbReference type="Proteomes" id="UP001386955"/>
    </source>
</evidence>
<evidence type="ECO:0000256" key="2">
    <source>
        <dbReference type="SAM" id="MobiDB-lite"/>
    </source>
</evidence>
<keyword evidence="7" id="KW-1185">Reference proteome</keyword>
<feature type="region of interest" description="Disordered" evidence="2">
    <location>
        <begin position="147"/>
        <end position="184"/>
    </location>
</feature>
<name>A0AAN9XEH1_PSOTE</name>
<comment type="caution">
    <text evidence="6">The sequence shown here is derived from an EMBL/GenBank/DDBJ whole genome shotgun (WGS) entry which is preliminary data.</text>
</comment>
<dbReference type="PANTHER" id="PTHR31875">
    <property type="entry name" value="PROTEIN DEHYDRATION-INDUCED 19"/>
    <property type="match status" value="1"/>
</dbReference>
<feature type="region of interest" description="Disordered" evidence="2">
    <location>
        <begin position="232"/>
        <end position="273"/>
    </location>
</feature>
<evidence type="ECO:0000256" key="3">
    <source>
        <dbReference type="SAM" id="Phobius"/>
    </source>
</evidence>
<evidence type="ECO:0000256" key="1">
    <source>
        <dbReference type="ARBA" id="ARBA00007109"/>
    </source>
</evidence>
<reference evidence="6 7" key="1">
    <citation type="submission" date="2024-01" db="EMBL/GenBank/DDBJ databases">
        <title>The genomes of 5 underutilized Papilionoideae crops provide insights into root nodulation and disease resistanc.</title>
        <authorList>
            <person name="Jiang F."/>
        </authorList>
    </citation>
    <scope>NUCLEOTIDE SEQUENCE [LARGE SCALE GENOMIC DNA]</scope>
    <source>
        <strain evidence="6">DUOXIRENSHENG_FW03</strain>
        <tissue evidence="6">Leaves</tissue>
    </source>
</reference>
<evidence type="ECO:0000259" key="4">
    <source>
        <dbReference type="Pfam" id="PF05605"/>
    </source>
</evidence>
<dbReference type="InterPro" id="IPR027935">
    <property type="entry name" value="Di19_C"/>
</dbReference>